<organism evidence="1 2">
    <name type="scientific">Candidatus Saganbacteria bacterium CG08_land_8_20_14_0_20_45_16</name>
    <dbReference type="NCBI Taxonomy" id="2014293"/>
    <lineage>
        <taxon>Bacteria</taxon>
        <taxon>Bacillati</taxon>
        <taxon>Saganbacteria</taxon>
    </lineage>
</organism>
<gene>
    <name evidence="1" type="ORF">COT42_06200</name>
</gene>
<dbReference type="EMBL" id="PEYM01000102">
    <property type="protein sequence ID" value="PIS29087.1"/>
    <property type="molecule type" value="Genomic_DNA"/>
</dbReference>
<name>A0A2H0XVW6_UNCSA</name>
<comment type="caution">
    <text evidence="1">The sequence shown here is derived from an EMBL/GenBank/DDBJ whole genome shotgun (WGS) entry which is preliminary data.</text>
</comment>
<evidence type="ECO:0000313" key="2">
    <source>
        <dbReference type="Proteomes" id="UP000231343"/>
    </source>
</evidence>
<evidence type="ECO:0008006" key="3">
    <source>
        <dbReference type="Google" id="ProtNLM"/>
    </source>
</evidence>
<reference evidence="1 2" key="1">
    <citation type="submission" date="2017-09" db="EMBL/GenBank/DDBJ databases">
        <title>Depth-based differentiation of microbial function through sediment-hosted aquifers and enrichment of novel symbionts in the deep terrestrial subsurface.</title>
        <authorList>
            <person name="Probst A.J."/>
            <person name="Ladd B."/>
            <person name="Jarett J.K."/>
            <person name="Geller-Mcgrath D.E."/>
            <person name="Sieber C.M."/>
            <person name="Emerson J.B."/>
            <person name="Anantharaman K."/>
            <person name="Thomas B.C."/>
            <person name="Malmstrom R."/>
            <person name="Stieglmeier M."/>
            <person name="Klingl A."/>
            <person name="Woyke T."/>
            <person name="Ryan C.M."/>
            <person name="Banfield J.F."/>
        </authorList>
    </citation>
    <scope>NUCLEOTIDE SEQUENCE [LARGE SCALE GENOMIC DNA]</scope>
    <source>
        <strain evidence="1">CG08_land_8_20_14_0_20_45_16</strain>
    </source>
</reference>
<sequence>MKIFLIAFFGMVVLMGTSFALQPKIVGGVRDGLAAGIMVDHQLGKNYGMRMGIEATTGRQPLILFLGGKFYLSNLAYNTPFSLGLHVVSYMGSSSNNSIGFGISGIINNAFGVKPMFVELGVDVVSTARGVVQLGYKLY</sequence>
<protein>
    <recommendedName>
        <fullName evidence="3">DUF3996 domain-containing protein</fullName>
    </recommendedName>
</protein>
<accession>A0A2H0XVW6</accession>
<evidence type="ECO:0000313" key="1">
    <source>
        <dbReference type="EMBL" id="PIS29087.1"/>
    </source>
</evidence>
<dbReference type="AlphaFoldDB" id="A0A2H0XVW6"/>
<proteinExistence type="predicted"/>
<dbReference type="Proteomes" id="UP000231343">
    <property type="component" value="Unassembled WGS sequence"/>
</dbReference>